<reference evidence="4 5" key="1">
    <citation type="journal article" date="2018" name="Proc. Natl. Acad. Sci. U.S.A.">
        <title>Draft genome sequence of Camellia sinensis var. sinensis provides insights into the evolution of the tea genome and tea quality.</title>
        <authorList>
            <person name="Wei C."/>
            <person name="Yang H."/>
            <person name="Wang S."/>
            <person name="Zhao J."/>
            <person name="Liu C."/>
            <person name="Gao L."/>
            <person name="Xia E."/>
            <person name="Lu Y."/>
            <person name="Tai Y."/>
            <person name="She G."/>
            <person name="Sun J."/>
            <person name="Cao H."/>
            <person name="Tong W."/>
            <person name="Gao Q."/>
            <person name="Li Y."/>
            <person name="Deng W."/>
            <person name="Jiang X."/>
            <person name="Wang W."/>
            <person name="Chen Q."/>
            <person name="Zhang S."/>
            <person name="Li H."/>
            <person name="Wu J."/>
            <person name="Wang P."/>
            <person name="Li P."/>
            <person name="Shi C."/>
            <person name="Zheng F."/>
            <person name="Jian J."/>
            <person name="Huang B."/>
            <person name="Shan D."/>
            <person name="Shi M."/>
            <person name="Fang C."/>
            <person name="Yue Y."/>
            <person name="Li F."/>
            <person name="Li D."/>
            <person name="Wei S."/>
            <person name="Han B."/>
            <person name="Jiang C."/>
            <person name="Yin Y."/>
            <person name="Xia T."/>
            <person name="Zhang Z."/>
            <person name="Bennetzen J.L."/>
            <person name="Zhao S."/>
            <person name="Wan X."/>
        </authorList>
    </citation>
    <scope>NUCLEOTIDE SEQUENCE [LARGE SCALE GENOMIC DNA]</scope>
    <source>
        <strain evidence="5">cv. Shuchazao</strain>
        <tissue evidence="4">Leaf</tissue>
    </source>
</reference>
<dbReference type="Proteomes" id="UP000306102">
    <property type="component" value="Unassembled WGS sequence"/>
</dbReference>
<dbReference type="AlphaFoldDB" id="A0A4S4DVL7"/>
<feature type="domain" description="FAF" evidence="3">
    <location>
        <begin position="46"/>
        <end position="95"/>
    </location>
</feature>
<gene>
    <name evidence="4" type="ORF">TEA_003228</name>
</gene>
<keyword evidence="5" id="KW-1185">Reference proteome</keyword>
<dbReference type="PANTHER" id="PTHR33155">
    <property type="entry name" value="FANTASTIC FOUR-LIKE PROTEIN (DUF3049)"/>
    <property type="match status" value="1"/>
</dbReference>
<feature type="compositionally biased region" description="Basic and acidic residues" evidence="2">
    <location>
        <begin position="110"/>
        <end position="129"/>
    </location>
</feature>
<sequence>MGDHIGMESGVDLMPHYEEVVIDGGGSEEKYQRQHCDQRWEKRKKEYPPPIQLHMPWVLKRYYTSDGRLIIREEKVRQRQYFRAKRLDGRLTLQLIHLVEDDNDDEDEREDKNGESEQCHEDGGADDKSKNRVVEGEFMVKLSSESRRMGRGTVVMGSGRGGKVPVSVPAIWLYVFSSIMAMLDIVYEVTYTCVVQFLFAVYKAEII</sequence>
<evidence type="ECO:0000256" key="1">
    <source>
        <dbReference type="ARBA" id="ARBA00008690"/>
    </source>
</evidence>
<feature type="region of interest" description="Disordered" evidence="2">
    <location>
        <begin position="102"/>
        <end position="129"/>
    </location>
</feature>
<accession>A0A4S4DVL7</accession>
<comment type="similarity">
    <text evidence="1">Belongs to the fantastic four family.</text>
</comment>
<comment type="caution">
    <text evidence="4">The sequence shown here is derived from an EMBL/GenBank/DDBJ whole genome shotgun (WGS) entry which is preliminary data.</text>
</comment>
<dbReference type="InterPro" id="IPR021410">
    <property type="entry name" value="FAF"/>
</dbReference>
<evidence type="ECO:0000256" key="2">
    <source>
        <dbReference type="SAM" id="MobiDB-lite"/>
    </source>
</evidence>
<proteinExistence type="inferred from homology"/>
<protein>
    <recommendedName>
        <fullName evidence="3">FAF domain-containing protein</fullName>
    </recommendedName>
</protein>
<dbReference type="STRING" id="542762.A0A4S4DVL7"/>
<organism evidence="4 5">
    <name type="scientific">Camellia sinensis var. sinensis</name>
    <name type="common">China tea</name>
    <dbReference type="NCBI Taxonomy" id="542762"/>
    <lineage>
        <taxon>Eukaryota</taxon>
        <taxon>Viridiplantae</taxon>
        <taxon>Streptophyta</taxon>
        <taxon>Embryophyta</taxon>
        <taxon>Tracheophyta</taxon>
        <taxon>Spermatophyta</taxon>
        <taxon>Magnoliopsida</taxon>
        <taxon>eudicotyledons</taxon>
        <taxon>Gunneridae</taxon>
        <taxon>Pentapetalae</taxon>
        <taxon>asterids</taxon>
        <taxon>Ericales</taxon>
        <taxon>Theaceae</taxon>
        <taxon>Camellia</taxon>
    </lineage>
</organism>
<dbReference type="Pfam" id="PF11250">
    <property type="entry name" value="FAF"/>
    <property type="match status" value="1"/>
</dbReference>
<evidence type="ECO:0000259" key="3">
    <source>
        <dbReference type="Pfam" id="PF11250"/>
    </source>
</evidence>
<dbReference type="InterPro" id="IPR046431">
    <property type="entry name" value="FAF_dom"/>
</dbReference>
<evidence type="ECO:0000313" key="5">
    <source>
        <dbReference type="Proteomes" id="UP000306102"/>
    </source>
</evidence>
<name>A0A4S4DVL7_CAMSN</name>
<dbReference type="EMBL" id="SDRB02010285">
    <property type="protein sequence ID" value="THG07064.1"/>
    <property type="molecule type" value="Genomic_DNA"/>
</dbReference>
<dbReference type="PANTHER" id="PTHR33155:SF17">
    <property type="entry name" value="F2E2.18-RELATED"/>
    <property type="match status" value="1"/>
</dbReference>
<evidence type="ECO:0000313" key="4">
    <source>
        <dbReference type="EMBL" id="THG07064.1"/>
    </source>
</evidence>